<feature type="transmembrane region" description="Helical" evidence="7">
    <location>
        <begin position="108"/>
        <end position="127"/>
    </location>
</feature>
<dbReference type="Pfam" id="PF08448">
    <property type="entry name" value="PAS_4"/>
    <property type="match status" value="1"/>
</dbReference>
<keyword evidence="4" id="KW-0808">Transferase</keyword>
<dbReference type="InterPro" id="IPR013767">
    <property type="entry name" value="PAS_fold"/>
</dbReference>
<dbReference type="SUPFAM" id="SSF55785">
    <property type="entry name" value="PYP-like sensor domain (PAS domain)"/>
    <property type="match status" value="2"/>
</dbReference>
<dbReference type="InterPro" id="IPR036890">
    <property type="entry name" value="HATPase_C_sf"/>
</dbReference>
<name>A0ABR9UNN8_9CHRO</name>
<dbReference type="SMART" id="SM00091">
    <property type="entry name" value="PAS"/>
    <property type="match status" value="2"/>
</dbReference>
<dbReference type="EC" id="2.7.13.3" evidence="2"/>
<dbReference type="InterPro" id="IPR003594">
    <property type="entry name" value="HATPase_dom"/>
</dbReference>
<dbReference type="Gene3D" id="3.30.450.20">
    <property type="entry name" value="PAS domain"/>
    <property type="match status" value="2"/>
</dbReference>
<comment type="catalytic activity">
    <reaction evidence="1">
        <text>ATP + protein L-histidine = ADP + protein N-phospho-L-histidine.</text>
        <dbReference type="EC" id="2.7.13.3"/>
    </reaction>
</comment>
<dbReference type="SMART" id="SM00387">
    <property type="entry name" value="HATPase_c"/>
    <property type="match status" value="1"/>
</dbReference>
<evidence type="ECO:0000256" key="3">
    <source>
        <dbReference type="ARBA" id="ARBA00022553"/>
    </source>
</evidence>
<keyword evidence="13" id="KW-1185">Reference proteome</keyword>
<dbReference type="InterPro" id="IPR005330">
    <property type="entry name" value="MHYT_dom"/>
</dbReference>
<dbReference type="InterPro" id="IPR003661">
    <property type="entry name" value="HisK_dim/P_dom"/>
</dbReference>
<comment type="caution">
    <text evidence="12">The sequence shown here is derived from an EMBL/GenBank/DDBJ whole genome shotgun (WGS) entry which is preliminary data.</text>
</comment>
<feature type="domain" description="MHYT" evidence="11">
    <location>
        <begin position="11"/>
        <end position="203"/>
    </location>
</feature>
<gene>
    <name evidence="12" type="ORF">IQ230_05875</name>
</gene>
<dbReference type="SMART" id="SM00388">
    <property type="entry name" value="HisKA"/>
    <property type="match status" value="1"/>
</dbReference>
<proteinExistence type="predicted"/>
<dbReference type="CDD" id="cd00130">
    <property type="entry name" value="PAS"/>
    <property type="match status" value="2"/>
</dbReference>
<evidence type="ECO:0000256" key="4">
    <source>
        <dbReference type="ARBA" id="ARBA00022679"/>
    </source>
</evidence>
<keyword evidence="6" id="KW-0902">Two-component regulatory system</keyword>
<feature type="transmembrane region" description="Helical" evidence="7">
    <location>
        <begin position="83"/>
        <end position="103"/>
    </location>
</feature>
<feature type="transmembrane region" description="Helical" evidence="7">
    <location>
        <begin position="46"/>
        <end position="71"/>
    </location>
</feature>
<dbReference type="InterPro" id="IPR005467">
    <property type="entry name" value="His_kinase_dom"/>
</dbReference>
<dbReference type="InterPro" id="IPR004358">
    <property type="entry name" value="Sig_transdc_His_kin-like_C"/>
</dbReference>
<dbReference type="PROSITE" id="PS50113">
    <property type="entry name" value="PAC"/>
    <property type="match status" value="1"/>
</dbReference>
<feature type="transmembrane region" description="Helical" evidence="7">
    <location>
        <begin position="12"/>
        <end position="34"/>
    </location>
</feature>
<evidence type="ECO:0000313" key="12">
    <source>
        <dbReference type="EMBL" id="MBE9189896.1"/>
    </source>
</evidence>
<evidence type="ECO:0000256" key="6">
    <source>
        <dbReference type="ARBA" id="ARBA00023012"/>
    </source>
</evidence>
<dbReference type="Gene3D" id="3.30.565.10">
    <property type="entry name" value="Histidine kinase-like ATPase, C-terminal domain"/>
    <property type="match status" value="1"/>
</dbReference>
<dbReference type="Pfam" id="PF03707">
    <property type="entry name" value="MHYT"/>
    <property type="match status" value="3"/>
</dbReference>
<feature type="domain" description="PAS" evidence="9">
    <location>
        <begin position="257"/>
        <end position="327"/>
    </location>
</feature>
<dbReference type="PROSITE" id="PS50924">
    <property type="entry name" value="MHYT"/>
    <property type="match status" value="1"/>
</dbReference>
<dbReference type="PANTHER" id="PTHR43304">
    <property type="entry name" value="PHYTOCHROME-LIKE PROTEIN CPH1"/>
    <property type="match status" value="1"/>
</dbReference>
<dbReference type="InterPro" id="IPR036097">
    <property type="entry name" value="HisK_dim/P_sf"/>
</dbReference>
<dbReference type="PRINTS" id="PR00344">
    <property type="entry name" value="BCTRLSENSOR"/>
</dbReference>
<organism evidence="12 13">
    <name type="scientific">Gloeocapsopsis crepidinum LEGE 06123</name>
    <dbReference type="NCBI Taxonomy" id="588587"/>
    <lineage>
        <taxon>Bacteria</taxon>
        <taxon>Bacillati</taxon>
        <taxon>Cyanobacteriota</taxon>
        <taxon>Cyanophyceae</taxon>
        <taxon>Oscillatoriophycideae</taxon>
        <taxon>Chroococcales</taxon>
        <taxon>Chroococcaceae</taxon>
        <taxon>Gloeocapsopsis</taxon>
    </lineage>
</organism>
<evidence type="ECO:0000259" key="11">
    <source>
        <dbReference type="PROSITE" id="PS50924"/>
    </source>
</evidence>
<dbReference type="SUPFAM" id="SSF55874">
    <property type="entry name" value="ATPase domain of HSP90 chaperone/DNA topoisomerase II/histidine kinase"/>
    <property type="match status" value="1"/>
</dbReference>
<reference evidence="12 13" key="1">
    <citation type="submission" date="2020-10" db="EMBL/GenBank/DDBJ databases">
        <authorList>
            <person name="Castelo-Branco R."/>
            <person name="Eusebio N."/>
            <person name="Adriana R."/>
            <person name="Vieira A."/>
            <person name="Brugerolle De Fraissinette N."/>
            <person name="Rezende De Castro R."/>
            <person name="Schneider M.P."/>
            <person name="Vasconcelos V."/>
            <person name="Leao P.N."/>
        </authorList>
    </citation>
    <scope>NUCLEOTIDE SEQUENCE [LARGE SCALE GENOMIC DNA]</scope>
    <source>
        <strain evidence="12 13">LEGE 06123</strain>
    </source>
</reference>
<evidence type="ECO:0000259" key="9">
    <source>
        <dbReference type="PROSITE" id="PS50112"/>
    </source>
</evidence>
<dbReference type="PROSITE" id="PS50109">
    <property type="entry name" value="HIS_KIN"/>
    <property type="match status" value="1"/>
</dbReference>
<evidence type="ECO:0000259" key="8">
    <source>
        <dbReference type="PROSITE" id="PS50109"/>
    </source>
</evidence>
<evidence type="ECO:0000256" key="5">
    <source>
        <dbReference type="ARBA" id="ARBA00022777"/>
    </source>
</evidence>
<feature type="transmembrane region" description="Helical" evidence="7">
    <location>
        <begin position="217"/>
        <end position="241"/>
    </location>
</feature>
<feature type="transmembrane region" description="Helical" evidence="7">
    <location>
        <begin position="177"/>
        <end position="197"/>
    </location>
</feature>
<dbReference type="PANTHER" id="PTHR43304:SF1">
    <property type="entry name" value="PAC DOMAIN-CONTAINING PROTEIN"/>
    <property type="match status" value="1"/>
</dbReference>
<protein>
    <recommendedName>
        <fullName evidence="2">histidine kinase</fullName>
        <ecNumber evidence="2">2.7.13.3</ecNumber>
    </recommendedName>
</protein>
<dbReference type="Proteomes" id="UP000651156">
    <property type="component" value="Unassembled WGS sequence"/>
</dbReference>
<evidence type="ECO:0000313" key="13">
    <source>
        <dbReference type="Proteomes" id="UP000651156"/>
    </source>
</evidence>
<dbReference type="SUPFAM" id="SSF47384">
    <property type="entry name" value="Homodimeric domain of signal transducing histidine kinase"/>
    <property type="match status" value="1"/>
</dbReference>
<dbReference type="Pfam" id="PF00989">
    <property type="entry name" value="PAS"/>
    <property type="match status" value="1"/>
</dbReference>
<dbReference type="PROSITE" id="PS50112">
    <property type="entry name" value="PAS"/>
    <property type="match status" value="2"/>
</dbReference>
<evidence type="ECO:0000256" key="1">
    <source>
        <dbReference type="ARBA" id="ARBA00000085"/>
    </source>
</evidence>
<dbReference type="InterPro" id="IPR052162">
    <property type="entry name" value="Sensor_kinase/Photoreceptor"/>
</dbReference>
<feature type="domain" description="PAC" evidence="10">
    <location>
        <begin position="456"/>
        <end position="511"/>
    </location>
</feature>
<evidence type="ECO:0000256" key="7">
    <source>
        <dbReference type="PROSITE-ProRule" id="PRU00244"/>
    </source>
</evidence>
<dbReference type="InterPro" id="IPR013656">
    <property type="entry name" value="PAS_4"/>
</dbReference>
<dbReference type="EMBL" id="JADEWN010000010">
    <property type="protein sequence ID" value="MBE9189896.1"/>
    <property type="molecule type" value="Genomic_DNA"/>
</dbReference>
<sequence>MVNPDTITGTHNLNLVILSIGIAIVASYTALDLVAQVKTTSGWRIALWLIGGSLAMGIGIWSMHFIGILAYRLPVPVSYNFPIVGVSMLLAVFASGGALFLVIQELSWLKLATGSVLMGLSIAAMHYTGMQAMRLAATPLYSLKNVTFSIAVAIGVSFTALWLAYHQTKTIAQGTIRKLASAVVMGIAIAGMHYTAMTSVKFQLYESTLSATQLDNSMLAVSVGVATLILLALAFISAAIAQRIAAENARTEILRQSEARFRALEQNSCDVIQVVNAAGFITYTSCSMQRILGYTPQDCHEKQAFTLVYQEDLAQAKKLLQEALSHPAANMVAEFRLQHVSGEPRDFEAIACNLLAEPSVNGVVITYRDISKRKQTEADLWNALQRLTFHVENSPLAVIEWNRDFRVARWSREAETLFGWQAAEVLGKLPSEWNFVFPEDRATVSQVIDQLIDGSQQRNVALNRNYTKDDKVVYCEWYNSGLLDEAGNLVSVLSLILDVTQQKQTEAELVHRAAELVRLTTMLAQTNYDLQKRNQELDEFSYVVSHDLKAPLRAIANLSEWIEEDLEESLTEETRQQMNLLRGRVYRMEALINGLLQYSRVGRVETPMTSVSVATLLAEVIDSLDPPATFTIKVSPNMPTLWTYRLLLEQVFSNLISNAIKHHPRLDGTIHISSIDVGDFYQFTVADDGDGIAPEYQAKVFGIFQTLSARDQKENTGIGLSIVKKIVESQGGSIWLESQAGQGAAFYFTWLKTQN</sequence>
<feature type="domain" description="Histidine kinase" evidence="8">
    <location>
        <begin position="543"/>
        <end position="754"/>
    </location>
</feature>
<evidence type="ECO:0000259" key="10">
    <source>
        <dbReference type="PROSITE" id="PS50113"/>
    </source>
</evidence>
<dbReference type="NCBIfam" id="TIGR00229">
    <property type="entry name" value="sensory_box"/>
    <property type="match status" value="2"/>
</dbReference>
<dbReference type="InterPro" id="IPR035965">
    <property type="entry name" value="PAS-like_dom_sf"/>
</dbReference>
<keyword evidence="7" id="KW-0812">Transmembrane</keyword>
<feature type="domain" description="PAS" evidence="9">
    <location>
        <begin position="383"/>
        <end position="455"/>
    </location>
</feature>
<dbReference type="CDD" id="cd00082">
    <property type="entry name" value="HisKA"/>
    <property type="match status" value="1"/>
</dbReference>
<evidence type="ECO:0000256" key="2">
    <source>
        <dbReference type="ARBA" id="ARBA00012438"/>
    </source>
</evidence>
<keyword evidence="7" id="KW-0472">Membrane</keyword>
<keyword evidence="7" id="KW-1133">Transmembrane helix</keyword>
<dbReference type="InterPro" id="IPR000700">
    <property type="entry name" value="PAS-assoc_C"/>
</dbReference>
<dbReference type="InterPro" id="IPR000014">
    <property type="entry name" value="PAS"/>
</dbReference>
<dbReference type="RefSeq" id="WP_193931125.1">
    <property type="nucleotide sequence ID" value="NZ_CAWPMZ010000008.1"/>
</dbReference>
<keyword evidence="5" id="KW-0418">Kinase</keyword>
<dbReference type="Gene3D" id="1.10.287.130">
    <property type="match status" value="1"/>
</dbReference>
<keyword evidence="3" id="KW-0597">Phosphoprotein</keyword>
<dbReference type="Pfam" id="PF02518">
    <property type="entry name" value="HATPase_c"/>
    <property type="match status" value="1"/>
</dbReference>
<accession>A0ABR9UNN8</accession>
<feature type="transmembrane region" description="Helical" evidence="7">
    <location>
        <begin position="147"/>
        <end position="165"/>
    </location>
</feature>
<dbReference type="Pfam" id="PF00512">
    <property type="entry name" value="HisKA"/>
    <property type="match status" value="1"/>
</dbReference>